<feature type="domain" description="DUF2382" evidence="2">
    <location>
        <begin position="36"/>
        <end position="143"/>
    </location>
</feature>
<dbReference type="InterPro" id="IPR019060">
    <property type="entry name" value="DUF2382"/>
</dbReference>
<dbReference type="Pfam" id="PF09557">
    <property type="entry name" value="DUF2382"/>
    <property type="match status" value="1"/>
</dbReference>
<dbReference type="PANTHER" id="PTHR38463:SF1">
    <property type="entry name" value="STRESS RESPONSE PROTEIN YSNF"/>
    <property type="match status" value="1"/>
</dbReference>
<evidence type="ECO:0000259" key="2">
    <source>
        <dbReference type="Pfam" id="PF09557"/>
    </source>
</evidence>
<reference evidence="3 4" key="1">
    <citation type="submission" date="2020-07" db="EMBL/GenBank/DDBJ databases">
        <title>A new beta-1,3-glucan-decomposing anaerobic bacterium isolated from anoxic soil subjected to biological soil disinfestation.</title>
        <authorList>
            <person name="Ueki A."/>
            <person name="Tonouchi A."/>
        </authorList>
    </citation>
    <scope>NUCLEOTIDE SEQUENCE [LARGE SCALE GENOMIC DNA]</scope>
    <source>
        <strain evidence="3 4">TW1</strain>
    </source>
</reference>
<feature type="compositionally biased region" description="Polar residues" evidence="1">
    <location>
        <begin position="14"/>
        <end position="24"/>
    </location>
</feature>
<evidence type="ECO:0000313" key="4">
    <source>
        <dbReference type="Proteomes" id="UP000580568"/>
    </source>
</evidence>
<dbReference type="EMBL" id="BLZR01000001">
    <property type="protein sequence ID" value="GFP76134.1"/>
    <property type="molecule type" value="Genomic_DNA"/>
</dbReference>
<proteinExistence type="predicted"/>
<evidence type="ECO:0000256" key="1">
    <source>
        <dbReference type="SAM" id="MobiDB-lite"/>
    </source>
</evidence>
<comment type="caution">
    <text evidence="3">The sequence shown here is derived from an EMBL/GenBank/DDBJ whole genome shotgun (WGS) entry which is preliminary data.</text>
</comment>
<dbReference type="Proteomes" id="UP000580568">
    <property type="component" value="Unassembled WGS sequence"/>
</dbReference>
<name>A0A6V8SFZ1_9CLOT</name>
<dbReference type="AlphaFoldDB" id="A0A6V8SFZ1"/>
<dbReference type="NCBIfam" id="TIGR02271">
    <property type="entry name" value="YsnF/AvaK domain"/>
    <property type="match status" value="1"/>
</dbReference>
<gene>
    <name evidence="3" type="ORF">bsdtw1_02231</name>
</gene>
<sequence length="160" mass="17835">MGIFSGLFGDDDNTSSNATRSATGNGKHGKNDARVELRKEELNVSKNKVQKGEVELGKEIVEEHKCMDVPVSHEEVVIDRKSLNNQACNTPIKEQESIRIPVSEERVDVTKNTVVTGEVTAHKREVQQTQHIDQTLKHEEPTINKVGNPTIVDNVNNQQE</sequence>
<dbReference type="RefSeq" id="WP_183277583.1">
    <property type="nucleotide sequence ID" value="NZ_BLZR01000001.1"/>
</dbReference>
<feature type="region of interest" description="Disordered" evidence="1">
    <location>
        <begin position="1"/>
        <end position="35"/>
    </location>
</feature>
<evidence type="ECO:0000313" key="3">
    <source>
        <dbReference type="EMBL" id="GFP76134.1"/>
    </source>
</evidence>
<keyword evidence="4" id="KW-1185">Reference proteome</keyword>
<dbReference type="PANTHER" id="PTHR38463">
    <property type="entry name" value="STRESS RESPONSE PROTEIN YSNF"/>
    <property type="match status" value="1"/>
</dbReference>
<protein>
    <recommendedName>
        <fullName evidence="2">DUF2382 domain-containing protein</fullName>
    </recommendedName>
</protein>
<accession>A0A6V8SFZ1</accession>
<dbReference type="InterPro" id="IPR052967">
    <property type="entry name" value="Stress_Response_Assoc"/>
</dbReference>
<organism evidence="3 4">
    <name type="scientific">Clostridium fungisolvens</name>
    <dbReference type="NCBI Taxonomy" id="1604897"/>
    <lineage>
        <taxon>Bacteria</taxon>
        <taxon>Bacillati</taxon>
        <taxon>Bacillota</taxon>
        <taxon>Clostridia</taxon>
        <taxon>Eubacteriales</taxon>
        <taxon>Clostridiaceae</taxon>
        <taxon>Clostridium</taxon>
    </lineage>
</organism>